<protein>
    <submittedName>
        <fullName evidence="1">Uncharacterized protein</fullName>
    </submittedName>
</protein>
<gene>
    <name evidence="1" type="ORF">BDM02DRAFT_3190234</name>
</gene>
<dbReference type="Proteomes" id="UP000886501">
    <property type="component" value="Unassembled WGS sequence"/>
</dbReference>
<accession>A0ACB6Z527</accession>
<reference evidence="1" key="2">
    <citation type="journal article" date="2020" name="Nat. Commun.">
        <title>Large-scale genome sequencing of mycorrhizal fungi provides insights into the early evolution of symbiotic traits.</title>
        <authorList>
            <person name="Miyauchi S."/>
            <person name="Kiss E."/>
            <person name="Kuo A."/>
            <person name="Drula E."/>
            <person name="Kohler A."/>
            <person name="Sanchez-Garcia M."/>
            <person name="Morin E."/>
            <person name="Andreopoulos B."/>
            <person name="Barry K.W."/>
            <person name="Bonito G."/>
            <person name="Buee M."/>
            <person name="Carver A."/>
            <person name="Chen C."/>
            <person name="Cichocki N."/>
            <person name="Clum A."/>
            <person name="Culley D."/>
            <person name="Crous P.W."/>
            <person name="Fauchery L."/>
            <person name="Girlanda M."/>
            <person name="Hayes R.D."/>
            <person name="Keri Z."/>
            <person name="LaButti K."/>
            <person name="Lipzen A."/>
            <person name="Lombard V."/>
            <person name="Magnuson J."/>
            <person name="Maillard F."/>
            <person name="Murat C."/>
            <person name="Nolan M."/>
            <person name="Ohm R.A."/>
            <person name="Pangilinan J."/>
            <person name="Pereira M.F."/>
            <person name="Perotto S."/>
            <person name="Peter M."/>
            <person name="Pfister S."/>
            <person name="Riley R."/>
            <person name="Sitrit Y."/>
            <person name="Stielow J.B."/>
            <person name="Szollosi G."/>
            <person name="Zifcakova L."/>
            <person name="Stursova M."/>
            <person name="Spatafora J.W."/>
            <person name="Tedersoo L."/>
            <person name="Vaario L.M."/>
            <person name="Yamada A."/>
            <person name="Yan M."/>
            <person name="Wang P."/>
            <person name="Xu J."/>
            <person name="Bruns T."/>
            <person name="Baldrian P."/>
            <person name="Vilgalys R."/>
            <person name="Dunand C."/>
            <person name="Henrissat B."/>
            <person name="Grigoriev I.V."/>
            <person name="Hibbett D."/>
            <person name="Nagy L.G."/>
            <person name="Martin F.M."/>
        </authorList>
    </citation>
    <scope>NUCLEOTIDE SEQUENCE</scope>
    <source>
        <strain evidence="1">P2</strain>
    </source>
</reference>
<proteinExistence type="predicted"/>
<dbReference type="EMBL" id="MU118117">
    <property type="protein sequence ID" value="KAF9644829.1"/>
    <property type="molecule type" value="Genomic_DNA"/>
</dbReference>
<sequence length="250" mass="28679">MDLKLPGNRVTKALSGHQEPFKSCDEARKILWRINWNEAALDSVKYSLSRLMRERPVEVYSIVLDLLRAPPQPFPREIARGVEGMARSAARNSLLDPPLGAWTTEVNIRLDDYIRFTTYHLRCGVRLLEFLATEDLIKKTGTEWIWYNTRCGVCPTTAKSIVVPAAALGTAKYPATWWVTYWERVVASVGEFPCEKPFKNERIWDSTLRDLARECPACHKEAAREYPIFRKKLIDLIAEITNGVELEIKL</sequence>
<comment type="caution">
    <text evidence="1">The sequence shown here is derived from an EMBL/GenBank/DDBJ whole genome shotgun (WGS) entry which is preliminary data.</text>
</comment>
<organism evidence="1 2">
    <name type="scientific">Thelephora ganbajun</name>
    <name type="common">Ganba fungus</name>
    <dbReference type="NCBI Taxonomy" id="370292"/>
    <lineage>
        <taxon>Eukaryota</taxon>
        <taxon>Fungi</taxon>
        <taxon>Dikarya</taxon>
        <taxon>Basidiomycota</taxon>
        <taxon>Agaricomycotina</taxon>
        <taxon>Agaricomycetes</taxon>
        <taxon>Thelephorales</taxon>
        <taxon>Thelephoraceae</taxon>
        <taxon>Thelephora</taxon>
    </lineage>
</organism>
<evidence type="ECO:0000313" key="2">
    <source>
        <dbReference type="Proteomes" id="UP000886501"/>
    </source>
</evidence>
<name>A0ACB6Z527_THEGA</name>
<keyword evidence="2" id="KW-1185">Reference proteome</keyword>
<reference evidence="1" key="1">
    <citation type="submission" date="2019-10" db="EMBL/GenBank/DDBJ databases">
        <authorList>
            <consortium name="DOE Joint Genome Institute"/>
            <person name="Kuo A."/>
            <person name="Miyauchi S."/>
            <person name="Kiss E."/>
            <person name="Drula E."/>
            <person name="Kohler A."/>
            <person name="Sanchez-Garcia M."/>
            <person name="Andreopoulos B."/>
            <person name="Barry K.W."/>
            <person name="Bonito G."/>
            <person name="Buee M."/>
            <person name="Carver A."/>
            <person name="Chen C."/>
            <person name="Cichocki N."/>
            <person name="Clum A."/>
            <person name="Culley D."/>
            <person name="Crous P.W."/>
            <person name="Fauchery L."/>
            <person name="Girlanda M."/>
            <person name="Hayes R."/>
            <person name="Keri Z."/>
            <person name="Labutti K."/>
            <person name="Lipzen A."/>
            <person name="Lombard V."/>
            <person name="Magnuson J."/>
            <person name="Maillard F."/>
            <person name="Morin E."/>
            <person name="Murat C."/>
            <person name="Nolan M."/>
            <person name="Ohm R."/>
            <person name="Pangilinan J."/>
            <person name="Pereira M."/>
            <person name="Perotto S."/>
            <person name="Peter M."/>
            <person name="Riley R."/>
            <person name="Sitrit Y."/>
            <person name="Stielow B."/>
            <person name="Szollosi G."/>
            <person name="Zifcakova L."/>
            <person name="Stursova M."/>
            <person name="Spatafora J.W."/>
            <person name="Tedersoo L."/>
            <person name="Vaario L.-M."/>
            <person name="Yamada A."/>
            <person name="Yan M."/>
            <person name="Wang P."/>
            <person name="Xu J."/>
            <person name="Bruns T."/>
            <person name="Baldrian P."/>
            <person name="Vilgalys R."/>
            <person name="Henrissat B."/>
            <person name="Grigoriev I.V."/>
            <person name="Hibbett D."/>
            <person name="Nagy L.G."/>
            <person name="Martin F.M."/>
        </authorList>
    </citation>
    <scope>NUCLEOTIDE SEQUENCE</scope>
    <source>
        <strain evidence="1">P2</strain>
    </source>
</reference>
<evidence type="ECO:0000313" key="1">
    <source>
        <dbReference type="EMBL" id="KAF9644829.1"/>
    </source>
</evidence>